<evidence type="ECO:0000313" key="4">
    <source>
        <dbReference type="Proteomes" id="UP000245981"/>
    </source>
</evidence>
<organism evidence="3 4">
    <name type="scientific">Pantoea allii</name>
    <dbReference type="NCBI Taxonomy" id="574096"/>
    <lineage>
        <taxon>Bacteria</taxon>
        <taxon>Pseudomonadati</taxon>
        <taxon>Pseudomonadota</taxon>
        <taxon>Gammaproteobacteria</taxon>
        <taxon>Enterobacterales</taxon>
        <taxon>Erwiniaceae</taxon>
        <taxon>Pantoea</taxon>
    </lineage>
</organism>
<feature type="transmembrane region" description="Helical" evidence="1">
    <location>
        <begin position="85"/>
        <end position="106"/>
    </location>
</feature>
<dbReference type="OrthoDB" id="9780340at2"/>
<evidence type="ECO:0000256" key="1">
    <source>
        <dbReference type="SAM" id="Phobius"/>
    </source>
</evidence>
<dbReference type="Proteomes" id="UP000245981">
    <property type="component" value="Unassembled WGS sequence"/>
</dbReference>
<keyword evidence="1" id="KW-0812">Transmembrane</keyword>
<accession>A0A2V2BDI0</accession>
<sequence>MTVTEKRGAFTSERRGSLLSVSHNNSRLFTLPLSPLPWFVLHSDGLYAQNDRDGLTPLYRGSDAGVLLDCISSLLERRAVMRQGLIYTALAAALLLASFALGGVTFHNGSSNDGGLNQRQPSFSNLSNFSPVDVPPFMTNPARGETGLPSGMVPAPVTQAPVISPTASSARNTDGWSVSPAFRIKLPAILKKATSTGLFTVPLSTGHSRTLYVFSDPGCPECQKMEKRFESVSGSVNVVMFPVTVIGGVSSLHAAAQVLALPLSERPVAWKALFSADAGMSIPGQKDVIRAQDAEAKAELARGAVGVNDVAYREYRIPGTPWTISDDGRYVPQAALASPEALNAFLTKAQ</sequence>
<gene>
    <name evidence="3" type="ORF">C7431_11066</name>
</gene>
<dbReference type="InterPro" id="IPR012336">
    <property type="entry name" value="Thioredoxin-like_fold"/>
</dbReference>
<dbReference type="RefSeq" id="WP_109718003.1">
    <property type="nucleotide sequence ID" value="NZ_QGHF01000010.1"/>
</dbReference>
<comment type="caution">
    <text evidence="3">The sequence shown here is derived from an EMBL/GenBank/DDBJ whole genome shotgun (WGS) entry which is preliminary data.</text>
</comment>
<dbReference type="InterPro" id="IPR036249">
    <property type="entry name" value="Thioredoxin-like_sf"/>
</dbReference>
<protein>
    <submittedName>
        <fullName evidence="3">TrbB protein</fullName>
    </submittedName>
</protein>
<dbReference type="SUPFAM" id="SSF52833">
    <property type="entry name" value="Thioredoxin-like"/>
    <property type="match status" value="1"/>
</dbReference>
<proteinExistence type="predicted"/>
<dbReference type="Pfam" id="PF13098">
    <property type="entry name" value="Thioredoxin_2"/>
    <property type="match status" value="1"/>
</dbReference>
<feature type="domain" description="Thioredoxin-like fold" evidence="2">
    <location>
        <begin position="207"/>
        <end position="333"/>
    </location>
</feature>
<dbReference type="AlphaFoldDB" id="A0A2V2BDI0"/>
<name>A0A2V2BDI0_9GAMM</name>
<dbReference type="EMBL" id="QGHF01000010">
    <property type="protein sequence ID" value="PWK94572.1"/>
    <property type="molecule type" value="Genomic_DNA"/>
</dbReference>
<evidence type="ECO:0000259" key="2">
    <source>
        <dbReference type="Pfam" id="PF13098"/>
    </source>
</evidence>
<dbReference type="Gene3D" id="3.40.30.10">
    <property type="entry name" value="Glutaredoxin"/>
    <property type="match status" value="1"/>
</dbReference>
<keyword evidence="1" id="KW-0472">Membrane</keyword>
<reference evidence="3 4" key="1">
    <citation type="submission" date="2018-05" db="EMBL/GenBank/DDBJ databases">
        <title>Genomic Encyclopedia of Type Strains, Phase IV (KMG-V): Genome sequencing to study the core and pangenomes of soil and plant-associated prokaryotes.</title>
        <authorList>
            <person name="Whitman W."/>
        </authorList>
    </citation>
    <scope>NUCLEOTIDE SEQUENCE [LARGE SCALE GENOMIC DNA]</scope>
    <source>
        <strain evidence="3 4">PNA 200-10</strain>
    </source>
</reference>
<evidence type="ECO:0000313" key="3">
    <source>
        <dbReference type="EMBL" id="PWK94572.1"/>
    </source>
</evidence>
<keyword evidence="1" id="KW-1133">Transmembrane helix</keyword>